<protein>
    <submittedName>
        <fullName evidence="2">Uncharacterized protein</fullName>
    </submittedName>
</protein>
<dbReference type="AlphaFoldDB" id="A0A2P6N1G1"/>
<comment type="caution">
    <text evidence="2">The sequence shown here is derived from an EMBL/GenBank/DDBJ whole genome shotgun (WGS) entry which is preliminary data.</text>
</comment>
<evidence type="ECO:0000313" key="2">
    <source>
        <dbReference type="EMBL" id="PRP77785.1"/>
    </source>
</evidence>
<evidence type="ECO:0000256" key="1">
    <source>
        <dbReference type="SAM" id="MobiDB-lite"/>
    </source>
</evidence>
<keyword evidence="3" id="KW-1185">Reference proteome</keyword>
<proteinExistence type="predicted"/>
<name>A0A2P6N1G1_9EUKA</name>
<reference evidence="2 3" key="1">
    <citation type="journal article" date="2018" name="Genome Biol. Evol.">
        <title>Multiple Roots of Fruiting Body Formation in Amoebozoa.</title>
        <authorList>
            <person name="Hillmann F."/>
            <person name="Forbes G."/>
            <person name="Novohradska S."/>
            <person name="Ferling I."/>
            <person name="Riege K."/>
            <person name="Groth M."/>
            <person name="Westermann M."/>
            <person name="Marz M."/>
            <person name="Spaller T."/>
            <person name="Winckler T."/>
            <person name="Schaap P."/>
            <person name="Glockner G."/>
        </authorList>
    </citation>
    <scope>NUCLEOTIDE SEQUENCE [LARGE SCALE GENOMIC DNA]</scope>
    <source>
        <strain evidence="2 3">Jena</strain>
    </source>
</reference>
<feature type="region of interest" description="Disordered" evidence="1">
    <location>
        <begin position="98"/>
        <end position="124"/>
    </location>
</feature>
<gene>
    <name evidence="2" type="ORF">PROFUN_07727</name>
</gene>
<dbReference type="EMBL" id="MDYQ01000254">
    <property type="protein sequence ID" value="PRP77785.1"/>
    <property type="molecule type" value="Genomic_DNA"/>
</dbReference>
<feature type="compositionally biased region" description="Basic and acidic residues" evidence="1">
    <location>
        <begin position="100"/>
        <end position="110"/>
    </location>
</feature>
<accession>A0A2P6N1G1</accession>
<dbReference type="Proteomes" id="UP000241769">
    <property type="component" value="Unassembled WGS sequence"/>
</dbReference>
<organism evidence="2 3">
    <name type="scientific">Planoprotostelium fungivorum</name>
    <dbReference type="NCBI Taxonomy" id="1890364"/>
    <lineage>
        <taxon>Eukaryota</taxon>
        <taxon>Amoebozoa</taxon>
        <taxon>Evosea</taxon>
        <taxon>Variosea</taxon>
        <taxon>Cavosteliida</taxon>
        <taxon>Cavosteliaceae</taxon>
        <taxon>Planoprotostelium</taxon>
    </lineage>
</organism>
<sequence length="124" mass="14398">METWLIYHRCEVHFEAQTTRDQEGAAASLKIQGKRPSYTTAIITITPMSSNTLSHHVLRFRTNYPLPTVVPLSDPCFSREEEPFGWLREDTKMRQLPFAEENRLRQRERQLYSGGSTGKMGEPR</sequence>
<evidence type="ECO:0000313" key="3">
    <source>
        <dbReference type="Proteomes" id="UP000241769"/>
    </source>
</evidence>
<dbReference type="InParanoid" id="A0A2P6N1G1"/>